<reference evidence="3 4" key="1">
    <citation type="submission" date="2013-11" db="EMBL/GenBank/DDBJ databases">
        <title>Complete genome sequence of Clostridum sp. M2/40.</title>
        <authorList>
            <person name="Wibberg D."/>
            <person name="Puehler A."/>
            <person name="Schlueter A."/>
        </authorList>
    </citation>
    <scope>NUCLEOTIDE SEQUENCE [LARGE SCALE GENOMIC DNA]</scope>
    <source>
        <strain evidence="4">M2/40</strain>
    </source>
</reference>
<keyword evidence="1" id="KW-1133">Transmembrane helix</keyword>
<evidence type="ECO:0000256" key="1">
    <source>
        <dbReference type="SAM" id="Phobius"/>
    </source>
</evidence>
<dbReference type="PANTHER" id="PTHR36834:SF2">
    <property type="entry name" value="MEMBRANE PROTEIN"/>
    <property type="match status" value="1"/>
</dbReference>
<sequence>MVTYFIIFLNILLLPILWKNLKILKKCFFIGLITSLSIEVLQLIENILFLGFRSVDIDDVIFNVIGIIIGYCLFEIICKSKFNFLINKFQINKK</sequence>
<accession>W6S679</accession>
<gene>
    <name evidence="3" type="ORF">CM240_2750</name>
</gene>
<evidence type="ECO:0000313" key="4">
    <source>
        <dbReference type="Proteomes" id="UP000019426"/>
    </source>
</evidence>
<protein>
    <recommendedName>
        <fullName evidence="2">VanZ-like domain-containing protein</fullName>
    </recommendedName>
</protein>
<dbReference type="STRING" id="1216932.CM240_2750"/>
<dbReference type="EMBL" id="HG917869">
    <property type="protein sequence ID" value="CDM69867.1"/>
    <property type="molecule type" value="Genomic_DNA"/>
</dbReference>
<dbReference type="InterPro" id="IPR053150">
    <property type="entry name" value="Teicoplanin_resist-assoc"/>
</dbReference>
<feature type="transmembrane region" description="Helical" evidence="1">
    <location>
        <begin position="6"/>
        <end position="21"/>
    </location>
</feature>
<keyword evidence="1" id="KW-0812">Transmembrane</keyword>
<evidence type="ECO:0000259" key="2">
    <source>
        <dbReference type="Pfam" id="PF04892"/>
    </source>
</evidence>
<dbReference type="KEGG" id="clt:CM240_2750"/>
<feature type="transmembrane region" description="Helical" evidence="1">
    <location>
        <begin position="60"/>
        <end position="78"/>
    </location>
</feature>
<dbReference type="InterPro" id="IPR006976">
    <property type="entry name" value="VanZ-like"/>
</dbReference>
<proteinExistence type="predicted"/>
<dbReference type="OrthoDB" id="9805025at2"/>
<keyword evidence="4" id="KW-1185">Reference proteome</keyword>
<feature type="domain" description="VanZ-like" evidence="2">
    <location>
        <begin position="11"/>
        <end position="76"/>
    </location>
</feature>
<dbReference type="Proteomes" id="UP000019426">
    <property type="component" value="Chromosome M2/40_rep2"/>
</dbReference>
<dbReference type="PANTHER" id="PTHR36834">
    <property type="entry name" value="MEMBRANE PROTEIN-RELATED"/>
    <property type="match status" value="1"/>
</dbReference>
<dbReference type="HOGENOM" id="CLU_2381077_0_0_9"/>
<evidence type="ECO:0000313" key="3">
    <source>
        <dbReference type="EMBL" id="CDM69867.1"/>
    </source>
</evidence>
<dbReference type="Pfam" id="PF04892">
    <property type="entry name" value="VanZ"/>
    <property type="match status" value="1"/>
</dbReference>
<dbReference type="eggNOG" id="COG4767">
    <property type="taxonomic scope" value="Bacteria"/>
</dbReference>
<feature type="transmembrane region" description="Helical" evidence="1">
    <location>
        <begin position="28"/>
        <end position="48"/>
    </location>
</feature>
<keyword evidence="1" id="KW-0472">Membrane</keyword>
<name>W6S679_9CLOT</name>
<dbReference type="AlphaFoldDB" id="W6S679"/>
<organism evidence="3 4">
    <name type="scientific">Clostridium bornimense</name>
    <dbReference type="NCBI Taxonomy" id="1216932"/>
    <lineage>
        <taxon>Bacteria</taxon>
        <taxon>Bacillati</taxon>
        <taxon>Bacillota</taxon>
        <taxon>Clostridia</taxon>
        <taxon>Eubacteriales</taxon>
        <taxon>Clostridiaceae</taxon>
        <taxon>Clostridium</taxon>
    </lineage>
</organism>
<dbReference type="RefSeq" id="WP_084485518.1">
    <property type="nucleotide sequence ID" value="NZ_HG917869.1"/>
</dbReference>